<dbReference type="AlphaFoldDB" id="A0A285PQV6"/>
<reference evidence="2" key="1">
    <citation type="submission" date="2017-09" db="EMBL/GenBank/DDBJ databases">
        <authorList>
            <person name="Shetty A S."/>
        </authorList>
    </citation>
    <scope>NUCLEOTIDE SEQUENCE [LARGE SCALE GENOMIC DNA]</scope>
</reference>
<gene>
    <name evidence="1" type="ORF">EHLA_0789</name>
</gene>
<proteinExistence type="predicted"/>
<organism evidence="1 2">
    <name type="scientific">Anaerobutyricum hallii</name>
    <dbReference type="NCBI Taxonomy" id="39488"/>
    <lineage>
        <taxon>Bacteria</taxon>
        <taxon>Bacillati</taxon>
        <taxon>Bacillota</taxon>
        <taxon>Clostridia</taxon>
        <taxon>Lachnospirales</taxon>
        <taxon>Lachnospiraceae</taxon>
        <taxon>Anaerobutyricum</taxon>
    </lineage>
</organism>
<name>A0A285PQV6_9FIRM</name>
<dbReference type="Proteomes" id="UP000217549">
    <property type="component" value="Chromosome I"/>
</dbReference>
<dbReference type="KEGG" id="ehl:EHLA_0789"/>
<protein>
    <submittedName>
        <fullName evidence="1">Uncharacterized protein</fullName>
    </submittedName>
</protein>
<sequence length="90" mass="10422">MTILEKRKLAPERDEHLKKGEFTVLNGEYSKNFNVYVVGTKHKEAVDFIKVALDRSTDNVLGFGIKMGCQKNFNVIVWDEEDIPEEYRAD</sequence>
<evidence type="ECO:0000313" key="1">
    <source>
        <dbReference type="EMBL" id="SOB71536.1"/>
    </source>
</evidence>
<evidence type="ECO:0000313" key="2">
    <source>
        <dbReference type="Proteomes" id="UP000217549"/>
    </source>
</evidence>
<accession>A0A285PQV6</accession>
<keyword evidence="2" id="KW-1185">Reference proteome</keyword>
<dbReference type="RefSeq" id="WP_021907376.1">
    <property type="nucleotide sequence ID" value="NZ_CP143936.1"/>
</dbReference>
<dbReference type="EMBL" id="LT907978">
    <property type="protein sequence ID" value="SOB71536.1"/>
    <property type="molecule type" value="Genomic_DNA"/>
</dbReference>